<organism evidence="2 3">
    <name type="scientific">Streptomyces yanii</name>
    <dbReference type="NCBI Taxonomy" id="78510"/>
    <lineage>
        <taxon>Bacteria</taxon>
        <taxon>Bacillati</taxon>
        <taxon>Actinomycetota</taxon>
        <taxon>Actinomycetes</taxon>
        <taxon>Kitasatosporales</taxon>
        <taxon>Streptomycetaceae</taxon>
        <taxon>Streptomyces</taxon>
    </lineage>
</organism>
<keyword evidence="1" id="KW-1133">Transmembrane helix</keyword>
<accession>A0ABV5R4B4</accession>
<proteinExistence type="predicted"/>
<dbReference type="EMBL" id="JBHMCG010000026">
    <property type="protein sequence ID" value="MFB9571951.1"/>
    <property type="molecule type" value="Genomic_DNA"/>
</dbReference>
<comment type="caution">
    <text evidence="2">The sequence shown here is derived from an EMBL/GenBank/DDBJ whole genome shotgun (WGS) entry which is preliminary data.</text>
</comment>
<dbReference type="Proteomes" id="UP001589710">
    <property type="component" value="Unassembled WGS sequence"/>
</dbReference>
<keyword evidence="3" id="KW-1185">Reference proteome</keyword>
<evidence type="ECO:0000256" key="1">
    <source>
        <dbReference type="SAM" id="Phobius"/>
    </source>
</evidence>
<gene>
    <name evidence="2" type="ORF">ACFFTL_06280</name>
</gene>
<dbReference type="RefSeq" id="WP_345515497.1">
    <property type="nucleotide sequence ID" value="NZ_BAAAXD010000031.1"/>
</dbReference>
<keyword evidence="1" id="KW-0472">Membrane</keyword>
<sequence length="88" mass="9050">MVAAASFLSGIVMPRGSLPSGLIARTSGEWLALSALGVIICLCASVAAADRTITRFLGMRDEDLDDACLREFPHAFGASAPGAQKAAL</sequence>
<evidence type="ECO:0000313" key="2">
    <source>
        <dbReference type="EMBL" id="MFB9571951.1"/>
    </source>
</evidence>
<name>A0ABV5R4B4_9ACTN</name>
<keyword evidence="1" id="KW-0812">Transmembrane</keyword>
<evidence type="ECO:0000313" key="3">
    <source>
        <dbReference type="Proteomes" id="UP001589710"/>
    </source>
</evidence>
<protein>
    <submittedName>
        <fullName evidence="2">Uncharacterized protein</fullName>
    </submittedName>
</protein>
<feature type="transmembrane region" description="Helical" evidence="1">
    <location>
        <begin position="29"/>
        <end position="49"/>
    </location>
</feature>
<reference evidence="2 3" key="1">
    <citation type="submission" date="2024-09" db="EMBL/GenBank/DDBJ databases">
        <authorList>
            <person name="Sun Q."/>
            <person name="Mori K."/>
        </authorList>
    </citation>
    <scope>NUCLEOTIDE SEQUENCE [LARGE SCALE GENOMIC DNA]</scope>
    <source>
        <strain evidence="2 3">JCM 3331</strain>
    </source>
</reference>